<evidence type="ECO:0000256" key="1">
    <source>
        <dbReference type="SAM" id="Phobius"/>
    </source>
</evidence>
<gene>
    <name evidence="2" type="ORF">GHA_00074</name>
    <name evidence="3" type="ORF">TML_03598</name>
</gene>
<feature type="transmembrane region" description="Helical" evidence="1">
    <location>
        <begin position="51"/>
        <end position="73"/>
    </location>
</feature>
<reference evidence="2" key="1">
    <citation type="submission" date="2020-05" db="EMBL/GenBank/DDBJ databases">
        <authorList>
            <person name="Delgado-Blas J."/>
        </authorList>
    </citation>
    <scope>NUCLEOTIDE SEQUENCE</scope>
    <source>
        <strain evidence="2">BB1459</strain>
        <strain evidence="3">BB1480</strain>
    </source>
</reference>
<dbReference type="Proteomes" id="UP000837205">
    <property type="component" value="Unassembled WGS sequence"/>
</dbReference>
<evidence type="ECO:0000313" key="4">
    <source>
        <dbReference type="Proteomes" id="UP000834503"/>
    </source>
</evidence>
<dbReference type="EMBL" id="CAHPQX010000001">
    <property type="protein sequence ID" value="CAB5523397.1"/>
    <property type="molecule type" value="Genomic_DNA"/>
</dbReference>
<proteinExistence type="predicted"/>
<keyword evidence="1" id="KW-1133">Transmembrane helix</keyword>
<organism evidence="2 4">
    <name type="scientific">Citrobacter werkmanii</name>
    <dbReference type="NCBI Taxonomy" id="67827"/>
    <lineage>
        <taxon>Bacteria</taxon>
        <taxon>Pseudomonadati</taxon>
        <taxon>Pseudomonadota</taxon>
        <taxon>Gammaproteobacteria</taxon>
        <taxon>Enterobacterales</taxon>
        <taxon>Enterobacteriaceae</taxon>
        <taxon>Citrobacter</taxon>
        <taxon>Citrobacter freundii complex</taxon>
    </lineage>
</organism>
<name>A0A9N8CKE7_9ENTR</name>
<accession>A0A9N8CKE7</accession>
<keyword evidence="1" id="KW-0472">Membrane</keyword>
<evidence type="ECO:0000313" key="3">
    <source>
        <dbReference type="EMBL" id="CAC9221082.1"/>
    </source>
</evidence>
<keyword evidence="1" id="KW-0812">Transmembrane</keyword>
<evidence type="ECO:0000313" key="5">
    <source>
        <dbReference type="Proteomes" id="UP000837205"/>
    </source>
</evidence>
<protein>
    <submittedName>
        <fullName evidence="2">Uncharacterized protein</fullName>
    </submittedName>
</protein>
<sequence>MDYKNKIRPPDIDRFNQKQDKSNITNTQRLFLNPHHKNILNARFVQDVVKYVYASLMPAEFILLIPIILQVGVQTRSEYKEMNIVRNINSYQQASLRRHHGL</sequence>
<comment type="caution">
    <text evidence="2">The sequence shown here is derived from an EMBL/GenBank/DDBJ whole genome shotgun (WGS) entry which is preliminary data.</text>
</comment>
<dbReference type="Proteomes" id="UP000834503">
    <property type="component" value="Unassembled WGS sequence"/>
</dbReference>
<dbReference type="EMBL" id="CAIIUA010000001">
    <property type="protein sequence ID" value="CAC9221082.1"/>
    <property type="molecule type" value="Genomic_DNA"/>
</dbReference>
<dbReference type="AlphaFoldDB" id="A0A9N8CKE7"/>
<keyword evidence="5" id="KW-1185">Reference proteome</keyword>
<evidence type="ECO:0000313" key="2">
    <source>
        <dbReference type="EMBL" id="CAB5523397.1"/>
    </source>
</evidence>